<dbReference type="AlphaFoldDB" id="X1UET3"/>
<dbReference type="EMBL" id="BARW01023020">
    <property type="protein sequence ID" value="GAI90859.1"/>
    <property type="molecule type" value="Genomic_DNA"/>
</dbReference>
<proteinExistence type="predicted"/>
<protein>
    <submittedName>
        <fullName evidence="1">Uncharacterized protein</fullName>
    </submittedName>
</protein>
<sequence length="32" mass="3600">MGQPMPDVPIEYGNDCLARFPAGKTPKYLYAR</sequence>
<feature type="non-terminal residue" evidence="1">
    <location>
        <position position="32"/>
    </location>
</feature>
<accession>X1UET3</accession>
<comment type="caution">
    <text evidence="1">The sequence shown here is derived from an EMBL/GenBank/DDBJ whole genome shotgun (WGS) entry which is preliminary data.</text>
</comment>
<name>X1UET3_9ZZZZ</name>
<organism evidence="1">
    <name type="scientific">marine sediment metagenome</name>
    <dbReference type="NCBI Taxonomy" id="412755"/>
    <lineage>
        <taxon>unclassified sequences</taxon>
        <taxon>metagenomes</taxon>
        <taxon>ecological metagenomes</taxon>
    </lineage>
</organism>
<evidence type="ECO:0000313" key="1">
    <source>
        <dbReference type="EMBL" id="GAI90859.1"/>
    </source>
</evidence>
<gene>
    <name evidence="1" type="ORF">S12H4_38273</name>
</gene>
<reference evidence="1" key="1">
    <citation type="journal article" date="2014" name="Front. Microbiol.">
        <title>High frequency of phylogenetically diverse reductive dehalogenase-homologous genes in deep subseafloor sedimentary metagenomes.</title>
        <authorList>
            <person name="Kawai M."/>
            <person name="Futagami T."/>
            <person name="Toyoda A."/>
            <person name="Takaki Y."/>
            <person name="Nishi S."/>
            <person name="Hori S."/>
            <person name="Arai W."/>
            <person name="Tsubouchi T."/>
            <person name="Morono Y."/>
            <person name="Uchiyama I."/>
            <person name="Ito T."/>
            <person name="Fujiyama A."/>
            <person name="Inagaki F."/>
            <person name="Takami H."/>
        </authorList>
    </citation>
    <scope>NUCLEOTIDE SEQUENCE</scope>
    <source>
        <strain evidence="1">Expedition CK06-06</strain>
    </source>
</reference>